<dbReference type="InterPro" id="IPR011009">
    <property type="entry name" value="Kinase-like_dom_sf"/>
</dbReference>
<dbReference type="GO" id="GO:0016301">
    <property type="term" value="F:kinase activity"/>
    <property type="evidence" value="ECO:0007669"/>
    <property type="project" value="UniProtKB-KW"/>
</dbReference>
<dbReference type="PANTHER" id="PTHR43289:SF6">
    <property type="entry name" value="SERINE_THREONINE-PROTEIN KINASE NEKL-3"/>
    <property type="match status" value="1"/>
</dbReference>
<dbReference type="CDD" id="cd14014">
    <property type="entry name" value="STKc_PknB_like"/>
    <property type="match status" value="1"/>
</dbReference>
<dbReference type="Pfam" id="PF00069">
    <property type="entry name" value="Pkinase"/>
    <property type="match status" value="1"/>
</dbReference>
<feature type="transmembrane region" description="Helical" evidence="7">
    <location>
        <begin position="346"/>
        <end position="365"/>
    </location>
</feature>
<keyword evidence="5 9" id="KW-0418">Kinase</keyword>
<keyword evidence="4" id="KW-0547">Nucleotide-binding</keyword>
<dbReference type="PROSITE" id="PS50011">
    <property type="entry name" value="PROTEIN_KINASE_DOM"/>
    <property type="match status" value="1"/>
</dbReference>
<keyword evidence="7" id="KW-0812">Transmembrane</keyword>
<dbReference type="SMART" id="SM00220">
    <property type="entry name" value="S_TKc"/>
    <property type="match status" value="1"/>
</dbReference>
<keyword evidence="1" id="KW-0433">Leucine-rich repeat</keyword>
<keyword evidence="7" id="KW-1133">Transmembrane helix</keyword>
<feature type="domain" description="Protein kinase" evidence="8">
    <location>
        <begin position="37"/>
        <end position="318"/>
    </location>
</feature>
<dbReference type="Gene3D" id="1.10.510.10">
    <property type="entry name" value="Transferase(Phosphotransferase) domain 1"/>
    <property type="match status" value="1"/>
</dbReference>
<evidence type="ECO:0000256" key="5">
    <source>
        <dbReference type="ARBA" id="ARBA00022777"/>
    </source>
</evidence>
<gene>
    <name evidence="9" type="ORF">PQO03_16165</name>
</gene>
<keyword evidence="3" id="KW-0677">Repeat</keyword>
<keyword evidence="6" id="KW-0067">ATP-binding</keyword>
<dbReference type="Proteomes" id="UP001214250">
    <property type="component" value="Chromosome 2"/>
</dbReference>
<dbReference type="SUPFAM" id="SSF52058">
    <property type="entry name" value="L domain-like"/>
    <property type="match status" value="1"/>
</dbReference>
<dbReference type="InterPro" id="IPR032675">
    <property type="entry name" value="LRR_dom_sf"/>
</dbReference>
<evidence type="ECO:0000259" key="8">
    <source>
        <dbReference type="PROSITE" id="PS50011"/>
    </source>
</evidence>
<evidence type="ECO:0000256" key="2">
    <source>
        <dbReference type="ARBA" id="ARBA00022679"/>
    </source>
</evidence>
<proteinExistence type="predicted"/>
<keyword evidence="2" id="KW-0808">Transferase</keyword>
<keyword evidence="10" id="KW-1185">Reference proteome</keyword>
<dbReference type="PROSITE" id="PS51450">
    <property type="entry name" value="LRR"/>
    <property type="match status" value="1"/>
</dbReference>
<dbReference type="RefSeq" id="WP_274154230.1">
    <property type="nucleotide sequence ID" value="NZ_CP117812.1"/>
</dbReference>
<evidence type="ECO:0000256" key="6">
    <source>
        <dbReference type="ARBA" id="ARBA00022840"/>
    </source>
</evidence>
<dbReference type="SUPFAM" id="SSF56112">
    <property type="entry name" value="Protein kinase-like (PK-like)"/>
    <property type="match status" value="1"/>
</dbReference>
<evidence type="ECO:0000256" key="7">
    <source>
        <dbReference type="SAM" id="Phobius"/>
    </source>
</evidence>
<keyword evidence="7" id="KW-0472">Membrane</keyword>
<reference evidence="9 10" key="1">
    <citation type="submission" date="2023-02" db="EMBL/GenBank/DDBJ databases">
        <title>Genome sequence of Lentisphaera profundi SAORIC-696.</title>
        <authorList>
            <person name="Kim e."/>
            <person name="Cho J.-C."/>
            <person name="Choi A."/>
            <person name="Kang I."/>
        </authorList>
    </citation>
    <scope>NUCLEOTIDE SEQUENCE [LARGE SCALE GENOMIC DNA]</scope>
    <source>
        <strain evidence="9 10">SAORIC-696</strain>
    </source>
</reference>
<evidence type="ECO:0000256" key="4">
    <source>
        <dbReference type="ARBA" id="ARBA00022741"/>
    </source>
</evidence>
<dbReference type="InterPro" id="IPR001611">
    <property type="entry name" value="Leu-rich_rpt"/>
</dbReference>
<dbReference type="InterPro" id="IPR000719">
    <property type="entry name" value="Prot_kinase_dom"/>
</dbReference>
<dbReference type="Gene3D" id="3.80.10.10">
    <property type="entry name" value="Ribonuclease Inhibitor"/>
    <property type="match status" value="1"/>
</dbReference>
<dbReference type="PANTHER" id="PTHR43289">
    <property type="entry name" value="MITOGEN-ACTIVATED PROTEIN KINASE KINASE KINASE 20-RELATED"/>
    <property type="match status" value="1"/>
</dbReference>
<dbReference type="EMBL" id="CP117812">
    <property type="protein sequence ID" value="WDE99372.1"/>
    <property type="molecule type" value="Genomic_DNA"/>
</dbReference>
<evidence type="ECO:0000256" key="3">
    <source>
        <dbReference type="ARBA" id="ARBA00022737"/>
    </source>
</evidence>
<evidence type="ECO:0000313" key="9">
    <source>
        <dbReference type="EMBL" id="WDE99372.1"/>
    </source>
</evidence>
<name>A0ABY7W2N1_9BACT</name>
<evidence type="ECO:0000313" key="10">
    <source>
        <dbReference type="Proteomes" id="UP001214250"/>
    </source>
</evidence>
<accession>A0ABY7W2N1</accession>
<organism evidence="9 10">
    <name type="scientific">Lentisphaera profundi</name>
    <dbReference type="NCBI Taxonomy" id="1658616"/>
    <lineage>
        <taxon>Bacteria</taxon>
        <taxon>Pseudomonadati</taxon>
        <taxon>Lentisphaerota</taxon>
        <taxon>Lentisphaeria</taxon>
        <taxon>Lentisphaerales</taxon>
        <taxon>Lentisphaeraceae</taxon>
        <taxon>Lentisphaera</taxon>
    </lineage>
</organism>
<sequence length="688" mass="77754">MAPEDNFADGLGDIFDEAYNNSETHLTESLKSEEDIYSDFSLYSEGGLKRIELCYNRKTNRKVAMATLKDSTDPQKIEVFLREAKLNAALQHPNIVPVYNIGLDQEKPWFTMKFIAGQSLKEIISELHAGEKNEYADLNTRLDIFLKVCDAIAYAHSLGVIHLDIKPDNIRISKYGDVVVCDWGLADVEASNCDELLLEYCSVLDHDIENHTLIGTVKGSPGYMAPEQTTKLKMRKGCHTDIFSLGCLLYSLLTYEKPFDAASIEELLEKTAKCNFPKPSSIKRDLPFSLEAVCLKAMSLEPTDRYLSVENLQKDIFAYRNGFATNAEEASFVKGLKLLIMRHKSLSIAAVLTLTLVLILTSVFINNLELSKTNAEQLSEKLLLEKDFHEQMGVDSAPLFLQRALDTYVICSFDESLRFVNNAVSRDDTILEAWLLKGKTHFIREEFTAAYDAFIMGGLTKANKLVKLTEKYKKIKLEDHSPLSIKLYLELLADLRPLQNGDIFGKVIHYKAFGNLSLDDRIAFCTGVIKLIHGPSTTRKFVFNFDKETKHLDLSNNPWLRDSNCLQNFPAHSVDLTATPITNFIGLRGQPLKSLNISHTKIIEMHSLTNKEIKNLNISNNGIYNITPINNFPIEVIHIQNTPISNCHDLTKLSQLKELHLHHGQLSKSELDKLSPQIKIVYHPKNQL</sequence>
<protein>
    <submittedName>
        <fullName evidence="9">Serine/threonine-protein kinase</fullName>
    </submittedName>
</protein>
<evidence type="ECO:0000256" key="1">
    <source>
        <dbReference type="ARBA" id="ARBA00022614"/>
    </source>
</evidence>